<dbReference type="Pfam" id="PF04434">
    <property type="entry name" value="SWIM"/>
    <property type="match status" value="1"/>
</dbReference>
<dbReference type="InterPro" id="IPR007527">
    <property type="entry name" value="Znf_SWIM"/>
</dbReference>
<feature type="region of interest" description="Disordered" evidence="5">
    <location>
        <begin position="266"/>
        <end position="290"/>
    </location>
</feature>
<evidence type="ECO:0000256" key="4">
    <source>
        <dbReference type="PROSITE-ProRule" id="PRU00325"/>
    </source>
</evidence>
<dbReference type="Pfam" id="PF03108">
    <property type="entry name" value="DBD_Tnp_Mut"/>
    <property type="match status" value="1"/>
</dbReference>
<evidence type="ECO:0000256" key="3">
    <source>
        <dbReference type="ARBA" id="ARBA00022833"/>
    </source>
</evidence>
<proteinExistence type="predicted"/>
<dbReference type="OrthoDB" id="1022893at2759"/>
<dbReference type="GO" id="GO:0008270">
    <property type="term" value="F:zinc ion binding"/>
    <property type="evidence" value="ECO:0007669"/>
    <property type="project" value="UniProtKB-KW"/>
</dbReference>
<dbReference type="EMBL" id="JAEFBJ010000012">
    <property type="protein sequence ID" value="KAG7547920.1"/>
    <property type="molecule type" value="Genomic_DNA"/>
</dbReference>
<feature type="domain" description="SWIM-type" evidence="6">
    <location>
        <begin position="741"/>
        <end position="773"/>
    </location>
</feature>
<name>A0A8T1YPB4_ARASU</name>
<dbReference type="AlphaFoldDB" id="A0A8T1YPB4"/>
<dbReference type="InterPro" id="IPR006564">
    <property type="entry name" value="Znf_PMZ"/>
</dbReference>
<sequence length="1033" mass="116752">MEVTDKRISDCVRVQLGKWSKDESGVWRFKEAQDGTGKSIRFREGDGVDVAKGKIMEAWNIDRTSEKVELTYEMPEWMDVDGQVKPVPIHIVSDDNMDMFLAMRVDIHEMKLYVVPMPLHMTLEIDGFEVVPIMDDFSFAEVMSKKDVEKEMQRRADKAAIDDIICTQLPREHVGDSGDGLLGWVGHSYRAGGFATLSAAMRHYKEAAAADRRHRSPQSVLEPEGSSSTEHGTKVTRLTRDLFSDFEKAADPSGEETEDAEPLNQLFPTNAEPAPTVGNSGNNSADPPMEGSVAGMLRLLSLPEQTFARDAAPVLDDANPDEDGGDRTRTFLLDVDYEGDELFIGRVFKSRDDCRVKIAVHAINRKFSFRNDRTTNDIVLVRCLYDACPCRVYCIRLESSEYFEICTAVLDHICPVEVRSQYQRQATMSVISEILKSKYGGGGVGPTPIAIRRALLEEYSVNVSYWKAWRARELAMDMAQGTATGSYGILPTYLHMLKQANDGSVTQLQTELAMGREARFKYCFVALGASIRGWRFMRKVLIIDGAHLRGKYAGCLLTASAQDGNFQIFPIAFGIVDGENDKAWEWFFECLKKIVLDEDNLTFVSDRHSSIYTGLGKVYPRSSHGACIVHLQRNVASKFKQKMSHCYGERYNIMTSNVAESLNAVLKEARELPIVSTLEYIRGTLMTWFAKRRSKAAEHQLPLTPKLEEIVLRNYERSTSYEAIRINSNTYEIKTTIGLSYVVNLQDKTCTCEEFSMVKIPCSHAIAAAVKCDMGIAELAAPQYGSFFWNLAYNGNINPVPDLSTLRAIPDAIATMTVLPPLTRRPPGRPKRTRYLSSGEFKGLATWILIIPMMTGDLKLHEPDVGMKFESEEEAKEFYVEYSKRLGFVVRMMQRRRSGTDGRTLVRRLGCNKQGFSRNDPRFSCSSSREGCKATILVKMEKSGKWVVTRFVKEHNHSLLFIGSSYNCCADKDRKIKELTEEVKCHDRLCDVYWNRLVSFIDNVENYTEELSLKVRDIVENIKKLECQIQTRA</sequence>
<dbReference type="PANTHER" id="PTHR31973:SF113">
    <property type="entry name" value="PROTEIN FAR1-RELATED SEQUENCE 5-LIKE"/>
    <property type="match status" value="1"/>
</dbReference>
<dbReference type="Pfam" id="PF10551">
    <property type="entry name" value="MULE"/>
    <property type="match status" value="1"/>
</dbReference>
<feature type="region of interest" description="Disordered" evidence="5">
    <location>
        <begin position="208"/>
        <end position="237"/>
    </location>
</feature>
<comment type="caution">
    <text evidence="7">The sequence shown here is derived from an EMBL/GenBank/DDBJ whole genome shotgun (WGS) entry which is preliminary data.</text>
</comment>
<keyword evidence="2 4" id="KW-0863">Zinc-finger</keyword>
<dbReference type="InterPro" id="IPR018289">
    <property type="entry name" value="MULE_transposase_dom"/>
</dbReference>
<organism evidence="7 8">
    <name type="scientific">Arabidopsis suecica</name>
    <name type="common">Swedish thale-cress</name>
    <name type="synonym">Cardaminopsis suecica</name>
    <dbReference type="NCBI Taxonomy" id="45249"/>
    <lineage>
        <taxon>Eukaryota</taxon>
        <taxon>Viridiplantae</taxon>
        <taxon>Streptophyta</taxon>
        <taxon>Embryophyta</taxon>
        <taxon>Tracheophyta</taxon>
        <taxon>Spermatophyta</taxon>
        <taxon>Magnoliopsida</taxon>
        <taxon>eudicotyledons</taxon>
        <taxon>Gunneridae</taxon>
        <taxon>Pentapetalae</taxon>
        <taxon>rosids</taxon>
        <taxon>malvids</taxon>
        <taxon>Brassicales</taxon>
        <taxon>Brassicaceae</taxon>
        <taxon>Camelineae</taxon>
        <taxon>Arabidopsis</taxon>
    </lineage>
</organism>
<protein>
    <submittedName>
        <fullName evidence="7">FAR1 DNA binding domain</fullName>
    </submittedName>
</protein>
<evidence type="ECO:0000313" key="8">
    <source>
        <dbReference type="Proteomes" id="UP000694251"/>
    </source>
</evidence>
<keyword evidence="3" id="KW-0862">Zinc</keyword>
<keyword evidence="8" id="KW-1185">Reference proteome</keyword>
<dbReference type="SMART" id="SM00575">
    <property type="entry name" value="ZnF_PMZ"/>
    <property type="match status" value="1"/>
</dbReference>
<keyword evidence="1" id="KW-0479">Metal-binding</keyword>
<dbReference type="PROSITE" id="PS50966">
    <property type="entry name" value="ZF_SWIM"/>
    <property type="match status" value="1"/>
</dbReference>
<dbReference type="InterPro" id="IPR004330">
    <property type="entry name" value="FAR1_DNA_bnd_dom"/>
</dbReference>
<dbReference type="Pfam" id="PF03101">
    <property type="entry name" value="FAR1"/>
    <property type="match status" value="1"/>
</dbReference>
<gene>
    <name evidence="7" type="ORF">ISN44_As12g031240</name>
</gene>
<evidence type="ECO:0000256" key="1">
    <source>
        <dbReference type="ARBA" id="ARBA00022723"/>
    </source>
</evidence>
<dbReference type="Proteomes" id="UP000694251">
    <property type="component" value="Chromosome 12"/>
</dbReference>
<dbReference type="InterPro" id="IPR004332">
    <property type="entry name" value="Transposase_MuDR"/>
</dbReference>
<reference evidence="7 8" key="1">
    <citation type="submission" date="2020-12" db="EMBL/GenBank/DDBJ databases">
        <title>Concerted genomic and epigenomic changes stabilize Arabidopsis allopolyploids.</title>
        <authorList>
            <person name="Chen Z."/>
        </authorList>
    </citation>
    <scope>NUCLEOTIDE SEQUENCE [LARGE SCALE GENOMIC DNA]</scope>
    <source>
        <strain evidence="7">As9502</strain>
        <tissue evidence="7">Leaf</tissue>
    </source>
</reference>
<accession>A0A8T1YPB4</accession>
<evidence type="ECO:0000256" key="2">
    <source>
        <dbReference type="ARBA" id="ARBA00022771"/>
    </source>
</evidence>
<evidence type="ECO:0000259" key="6">
    <source>
        <dbReference type="PROSITE" id="PS50966"/>
    </source>
</evidence>
<evidence type="ECO:0000256" key="5">
    <source>
        <dbReference type="SAM" id="MobiDB-lite"/>
    </source>
</evidence>
<dbReference type="PANTHER" id="PTHR31973">
    <property type="entry name" value="POLYPROTEIN, PUTATIVE-RELATED"/>
    <property type="match status" value="1"/>
</dbReference>
<evidence type="ECO:0000313" key="7">
    <source>
        <dbReference type="EMBL" id="KAG7547920.1"/>
    </source>
</evidence>